<dbReference type="InterPro" id="IPR004304">
    <property type="entry name" value="FmdA_AmdA"/>
</dbReference>
<dbReference type="SUPFAM" id="SSF141130">
    <property type="entry name" value="Acetamidase/Formamidase-like"/>
    <property type="match status" value="1"/>
</dbReference>
<dbReference type="Gene3D" id="3.10.28.20">
    <property type="entry name" value="Acetamidase/Formamidase-like domains"/>
    <property type="match status" value="1"/>
</dbReference>
<organism evidence="1 2">
    <name type="scientific">Caldanaerobacter subterraneus</name>
    <dbReference type="NCBI Taxonomy" id="911092"/>
    <lineage>
        <taxon>Bacteria</taxon>
        <taxon>Bacillati</taxon>
        <taxon>Bacillota</taxon>
        <taxon>Clostridia</taxon>
        <taxon>Thermoanaerobacterales</taxon>
        <taxon>Thermoanaerobacteraceae</taxon>
        <taxon>Caldanaerobacter</taxon>
    </lineage>
</organism>
<dbReference type="RefSeq" id="WP_278429405.1">
    <property type="nucleotide sequence ID" value="NZ_DOLB01000142.1"/>
</dbReference>
<reference evidence="1 2" key="1">
    <citation type="journal article" date="2018" name="Nat. Biotechnol.">
        <title>A standardized bacterial taxonomy based on genome phylogeny substantially revises the tree of life.</title>
        <authorList>
            <person name="Parks D.H."/>
            <person name="Chuvochina M."/>
            <person name="Waite D.W."/>
            <person name="Rinke C."/>
            <person name="Skarshewski A."/>
            <person name="Chaumeil P.A."/>
            <person name="Hugenholtz P."/>
        </authorList>
    </citation>
    <scope>NUCLEOTIDE SEQUENCE [LARGE SCALE GENOMIC DNA]</scope>
    <source>
        <strain evidence="1">UBA12544</strain>
    </source>
</reference>
<dbReference type="GO" id="GO:0016811">
    <property type="term" value="F:hydrolase activity, acting on carbon-nitrogen (but not peptide) bonds, in linear amides"/>
    <property type="evidence" value="ECO:0007669"/>
    <property type="project" value="InterPro"/>
</dbReference>
<dbReference type="Pfam" id="PF03069">
    <property type="entry name" value="FmdA_AmdA"/>
    <property type="match status" value="2"/>
</dbReference>
<accession>A0A101E369</accession>
<proteinExistence type="predicted"/>
<dbReference type="AlphaFoldDB" id="A0A101E369"/>
<dbReference type="Proteomes" id="UP000264445">
    <property type="component" value="Unassembled WGS sequence"/>
</dbReference>
<gene>
    <name evidence="1" type="ORF">DEA61_09565</name>
</gene>
<protein>
    <submittedName>
        <fullName evidence="1">Acetamidase</fullName>
    </submittedName>
</protein>
<dbReference type="EMBL" id="DOLB01000142">
    <property type="protein sequence ID" value="HBT50029.1"/>
    <property type="molecule type" value="Genomic_DNA"/>
</dbReference>
<dbReference type="Gene3D" id="2.40.10.120">
    <property type="match status" value="1"/>
</dbReference>
<dbReference type="PANTHER" id="PTHR31891">
    <property type="entry name" value="FORMAMIDASE C869.04-RELATED"/>
    <property type="match status" value="1"/>
</dbReference>
<evidence type="ECO:0000313" key="2">
    <source>
        <dbReference type="Proteomes" id="UP000264445"/>
    </source>
</evidence>
<name>A0A101E369_9THEO</name>
<evidence type="ECO:0000313" key="1">
    <source>
        <dbReference type="EMBL" id="HBT50029.1"/>
    </source>
</evidence>
<sequence length="299" mass="32013">MKYSLSADHHIFAFSKENKPAISVKSGDELEVETMDCFSNQIQSNEDKLDEMDWNRVNPATGPIFVEGAKEGDALKVKIKKIEVAEKGVLATGKNLGVLGDLMEGLYSKVVDIKDGKVIFNEKLAFPVKPMIGVIGVAPKEGSINCGTPGSHGGNMDTTLIAEGAEVYFPVFVEGALLALGDLHALMGDGEVGVSGVEVAGKVLLEVEVIKELNLKNPVVKTAKVTATIASAEFLDKAVEIAVHDMAELFKKHTDLSTEGIATLFSITGNAQISQVVDPLKTARFSLPNWILESYGIKL</sequence>
<dbReference type="Gene3D" id="2.60.120.580">
    <property type="entry name" value="Acetamidase/Formamidase-like domains"/>
    <property type="match status" value="1"/>
</dbReference>
<comment type="caution">
    <text evidence="1">The sequence shown here is derived from an EMBL/GenBank/DDBJ whole genome shotgun (WGS) entry which is preliminary data.</text>
</comment>
<dbReference type="PANTHER" id="PTHR31891:SF1">
    <property type="entry name" value="FORMAMIDASE C869.04-RELATED"/>
    <property type="match status" value="1"/>
</dbReference>